<evidence type="ECO:0000313" key="7">
    <source>
        <dbReference type="EMBL" id="PKB28727.1"/>
    </source>
</evidence>
<comment type="caution">
    <text evidence="8">The sequence shown here is derived from an EMBL/GenBank/DDBJ whole genome shotgun (WGS) entry which is preliminary data.</text>
</comment>
<evidence type="ECO:0000313" key="9">
    <source>
        <dbReference type="Proteomes" id="UP000232453"/>
    </source>
</evidence>
<gene>
    <name evidence="7" type="ORF">ATL51_0347</name>
    <name evidence="8" type="ORF">ATL51_1322</name>
</gene>
<dbReference type="PANTHER" id="PTHR22683">
    <property type="entry name" value="SPORULATION PROTEIN RELATED"/>
    <property type="match status" value="1"/>
</dbReference>
<feature type="domain" description="FtsK" evidence="6">
    <location>
        <begin position="221"/>
        <end position="401"/>
    </location>
</feature>
<dbReference type="Gene3D" id="3.40.50.300">
    <property type="entry name" value="P-loop containing nucleotide triphosphate hydrolases"/>
    <property type="match status" value="1"/>
</dbReference>
<protein>
    <submittedName>
        <fullName evidence="8">S-DNA-T family DNA segregation ATPase FtsK/SpoIIIE</fullName>
    </submittedName>
</protein>
<evidence type="ECO:0000256" key="2">
    <source>
        <dbReference type="ARBA" id="ARBA00022840"/>
    </source>
</evidence>
<dbReference type="EMBL" id="PHUJ01000003">
    <property type="protein sequence ID" value="PKB29684.1"/>
    <property type="molecule type" value="Genomic_DNA"/>
</dbReference>
<keyword evidence="2 3" id="KW-0067">ATP-binding</keyword>
<dbReference type="Proteomes" id="UP000232453">
    <property type="component" value="Unassembled WGS sequence"/>
</dbReference>
<dbReference type="InterPro" id="IPR002543">
    <property type="entry name" value="FtsK_dom"/>
</dbReference>
<dbReference type="Pfam" id="PF01580">
    <property type="entry name" value="FtsK_SpoIIIE"/>
    <property type="match status" value="1"/>
</dbReference>
<evidence type="ECO:0000256" key="4">
    <source>
        <dbReference type="SAM" id="MobiDB-lite"/>
    </source>
</evidence>
<evidence type="ECO:0000259" key="6">
    <source>
        <dbReference type="PROSITE" id="PS50901"/>
    </source>
</evidence>
<dbReference type="AlphaFoldDB" id="A0AA44ULK4"/>
<dbReference type="InterPro" id="IPR027417">
    <property type="entry name" value="P-loop_NTPase"/>
</dbReference>
<dbReference type="EMBL" id="PHUJ01000003">
    <property type="protein sequence ID" value="PKB28727.1"/>
    <property type="molecule type" value="Genomic_DNA"/>
</dbReference>
<feature type="compositionally biased region" description="Polar residues" evidence="4">
    <location>
        <begin position="1"/>
        <end position="10"/>
    </location>
</feature>
<feature type="binding site" evidence="3">
    <location>
        <begin position="237"/>
        <end position="244"/>
    </location>
    <ligand>
        <name>ATP</name>
        <dbReference type="ChEBI" id="CHEBI:30616"/>
    </ligand>
</feature>
<keyword evidence="5" id="KW-1133">Transmembrane helix</keyword>
<dbReference type="PROSITE" id="PS50901">
    <property type="entry name" value="FTSK"/>
    <property type="match status" value="1"/>
</dbReference>
<dbReference type="SUPFAM" id="SSF52540">
    <property type="entry name" value="P-loop containing nucleoside triphosphate hydrolases"/>
    <property type="match status" value="1"/>
</dbReference>
<name>A0AA44ULK4_PSEA5</name>
<accession>A0AA44ULK4</accession>
<feature type="region of interest" description="Disordered" evidence="4">
    <location>
        <begin position="1"/>
        <end position="26"/>
    </location>
</feature>
<proteinExistence type="predicted"/>
<dbReference type="RefSeq" id="WP_100877422.1">
    <property type="nucleotide sequence ID" value="NZ_PHUJ01000003.1"/>
</dbReference>
<keyword evidence="5" id="KW-0812">Transmembrane</keyword>
<sequence>MNKRSSTATRINGPARHHAGRATRPPGREVQAAAWLLRHPGFVLAPLLGLGLAATFGPLGAGLTVTAAAAAVLVWWRVHPATFDRFAAPRLRSSWRRWTVYRGRRWAQLMSDTGLTREHRHTGDQLVPRVLRVRSSSPSIDTVYVRMVRGQDVAYWQEKASVLWEALIAHRVAITRHRPGVVAIVIEWELPFTRTIPAPDIPETVDDVDLRALEIGDNEHGQPFTASVVDGHRLVAGRTGSGKGSVLWGTLRSLGPCLRDGVARVWMVDLKGGVETEQGAPLFHRYATTMGEALELLTEFRDAMRDRQDWMRDNNIRRCTPSVETPVELLVIDEMAMLTAYGDRAGVRDALRLLAEIMTQGRASLFTVQGYLQEPSKDVLDVRELFTQRICLAVTAASHVDMVLGEGARERGALADEIPGDDRHAGVGFVIDHGSRLPVRFRAAYVTDDDIAELVQRCAPRDAQVIELTGDRGAA</sequence>
<evidence type="ECO:0000256" key="3">
    <source>
        <dbReference type="PROSITE-ProRule" id="PRU00289"/>
    </source>
</evidence>
<keyword evidence="5" id="KW-0472">Membrane</keyword>
<dbReference type="PANTHER" id="PTHR22683:SF41">
    <property type="entry name" value="DNA TRANSLOCASE FTSK"/>
    <property type="match status" value="1"/>
</dbReference>
<feature type="transmembrane region" description="Helical" evidence="5">
    <location>
        <begin position="47"/>
        <end position="76"/>
    </location>
</feature>
<reference evidence="8 9" key="1">
    <citation type="submission" date="2017-11" db="EMBL/GenBank/DDBJ databases">
        <title>Sequencing the genomes of 1000 actinobacteria strains.</title>
        <authorList>
            <person name="Klenk H.-P."/>
        </authorList>
    </citation>
    <scope>NUCLEOTIDE SEQUENCE [LARGE SCALE GENOMIC DNA]</scope>
    <source>
        <strain evidence="8 9">DSM 44104</strain>
    </source>
</reference>
<dbReference type="GO" id="GO:0005524">
    <property type="term" value="F:ATP binding"/>
    <property type="evidence" value="ECO:0007669"/>
    <property type="project" value="UniProtKB-UniRule"/>
</dbReference>
<dbReference type="GO" id="GO:0003677">
    <property type="term" value="F:DNA binding"/>
    <property type="evidence" value="ECO:0007669"/>
    <property type="project" value="InterPro"/>
</dbReference>
<evidence type="ECO:0000313" key="8">
    <source>
        <dbReference type="EMBL" id="PKB29684.1"/>
    </source>
</evidence>
<keyword evidence="1 3" id="KW-0547">Nucleotide-binding</keyword>
<evidence type="ECO:0000256" key="5">
    <source>
        <dbReference type="SAM" id="Phobius"/>
    </source>
</evidence>
<organism evidence="8 9">
    <name type="scientific">Pseudonocardia alni</name>
    <name type="common">Amycolata alni</name>
    <dbReference type="NCBI Taxonomy" id="33907"/>
    <lineage>
        <taxon>Bacteria</taxon>
        <taxon>Bacillati</taxon>
        <taxon>Actinomycetota</taxon>
        <taxon>Actinomycetes</taxon>
        <taxon>Pseudonocardiales</taxon>
        <taxon>Pseudonocardiaceae</taxon>
        <taxon>Pseudonocardia</taxon>
    </lineage>
</organism>
<evidence type="ECO:0000256" key="1">
    <source>
        <dbReference type="ARBA" id="ARBA00022741"/>
    </source>
</evidence>
<dbReference type="InterPro" id="IPR050206">
    <property type="entry name" value="FtsK/SpoIIIE/SftA"/>
</dbReference>